<dbReference type="PANTHER" id="PTHR15463">
    <property type="entry name" value="AP1 GAMMA SUBUNIT BINDING PROTEIN 1"/>
    <property type="match status" value="1"/>
</dbReference>
<dbReference type="GO" id="GO:0030130">
    <property type="term" value="C:clathrin coat of trans-Golgi network vesicle"/>
    <property type="evidence" value="ECO:0007669"/>
    <property type="project" value="TreeGrafter"/>
</dbReference>
<dbReference type="RefSeq" id="XP_033812541.1">
    <property type="nucleotide sequence ID" value="XM_033956650.1"/>
</dbReference>
<evidence type="ECO:0000313" key="5">
    <source>
        <dbReference type="RefSeq" id="XP_033812541.1"/>
    </source>
</evidence>
<dbReference type="KEGG" id="gsh:117365806"/>
<evidence type="ECO:0000313" key="2">
    <source>
        <dbReference type="Proteomes" id="UP000515159"/>
    </source>
</evidence>
<dbReference type="InterPro" id="IPR039656">
    <property type="entry name" value="SYNRG"/>
</dbReference>
<dbReference type="Pfam" id="PF25999">
    <property type="entry name" value="SYNRG_C"/>
    <property type="match status" value="1"/>
</dbReference>
<dbReference type="AlphaFoldDB" id="A0A6P8S3R1"/>
<dbReference type="RefSeq" id="XP_033812540.1">
    <property type="nucleotide sequence ID" value="XM_033956649.1"/>
</dbReference>
<dbReference type="InterPro" id="IPR059024">
    <property type="entry name" value="SYNRG_C"/>
</dbReference>
<protein>
    <submittedName>
        <fullName evidence="3 4">Synergin gamma-like isoform X1</fullName>
    </submittedName>
</protein>
<dbReference type="OrthoDB" id="524326at2759"/>
<organism evidence="2 3">
    <name type="scientific">Geotrypetes seraphini</name>
    <name type="common">Gaboon caecilian</name>
    <name type="synonym">Caecilia seraphini</name>
    <dbReference type="NCBI Taxonomy" id="260995"/>
    <lineage>
        <taxon>Eukaryota</taxon>
        <taxon>Metazoa</taxon>
        <taxon>Chordata</taxon>
        <taxon>Craniata</taxon>
        <taxon>Vertebrata</taxon>
        <taxon>Euteleostomi</taxon>
        <taxon>Amphibia</taxon>
        <taxon>Gymnophiona</taxon>
        <taxon>Geotrypetes</taxon>
    </lineage>
</organism>
<dbReference type="PANTHER" id="PTHR15463:SF2">
    <property type="entry name" value="SYNERGIN GAMMA"/>
    <property type="match status" value="1"/>
</dbReference>
<reference evidence="3 4" key="1">
    <citation type="submission" date="2025-04" db="UniProtKB">
        <authorList>
            <consortium name="RefSeq"/>
        </authorList>
    </citation>
    <scope>IDENTIFICATION</scope>
</reference>
<sequence length="205" mass="22720">MESDITKLKKCLENIYKVIRRANDILCSMSQPSICSEVLHSSQGSTYISGVLEVYRVSKRVEGGMRTLNITSEMLQHSLRDIELSWNNLLAFLSLCPTVLQMLPPVSTLDCRVPEPVSSLVQCSAHCGICLTQIPSTTEALPVTQEDWLTHKGCHYHTSCANFWLNCVDPELPKNEDDPGGTVSMGEFHNSSVILSSRCPMNGEC</sequence>
<dbReference type="RefSeq" id="XP_033812539.1">
    <property type="nucleotide sequence ID" value="XM_033956648.1"/>
</dbReference>
<evidence type="ECO:0000313" key="4">
    <source>
        <dbReference type="RefSeq" id="XP_033812540.1"/>
    </source>
</evidence>
<dbReference type="RefSeq" id="XP_033812542.1">
    <property type="nucleotide sequence ID" value="XM_033956651.1"/>
</dbReference>
<evidence type="ECO:0000259" key="1">
    <source>
        <dbReference type="Pfam" id="PF25999"/>
    </source>
</evidence>
<dbReference type="Proteomes" id="UP000515159">
    <property type="component" value="Chromosome 8"/>
</dbReference>
<name>A0A6P8S3R1_GEOSA</name>
<accession>A0A6P8S3R1</accession>
<gene>
    <name evidence="3 4 5 6" type="primary">LOC117365806</name>
</gene>
<evidence type="ECO:0000313" key="6">
    <source>
        <dbReference type="RefSeq" id="XP_033812542.1"/>
    </source>
</evidence>
<feature type="domain" description="Synergin gamma C-terminal" evidence="1">
    <location>
        <begin position="3"/>
        <end position="174"/>
    </location>
</feature>
<keyword evidence="2" id="KW-1185">Reference proteome</keyword>
<dbReference type="GeneID" id="117365806"/>
<proteinExistence type="predicted"/>
<evidence type="ECO:0000313" key="3">
    <source>
        <dbReference type="RefSeq" id="XP_033812539.1"/>
    </source>
</evidence>